<comment type="caution">
    <text evidence="5">The sequence shown here is derived from an EMBL/GenBank/DDBJ whole genome shotgun (WGS) entry which is preliminary data.</text>
</comment>
<dbReference type="RefSeq" id="XP_067714612.1">
    <property type="nucleotide sequence ID" value="XM_067858511.1"/>
</dbReference>
<dbReference type="SUPFAM" id="SSF48439">
    <property type="entry name" value="Protein prenylyltransferase"/>
    <property type="match status" value="1"/>
</dbReference>
<dbReference type="InterPro" id="IPR021183">
    <property type="entry name" value="NatA_aux_su"/>
</dbReference>
<feature type="compositionally biased region" description="Basic and acidic residues" evidence="4">
    <location>
        <begin position="673"/>
        <end position="687"/>
    </location>
</feature>
<dbReference type="EMBL" id="BPLF01000002">
    <property type="protein sequence ID" value="GIX62543.1"/>
    <property type="molecule type" value="Genomic_DNA"/>
</dbReference>
<gene>
    <name evidence="5" type="ORF">BcabD6B2_19780</name>
</gene>
<dbReference type="GeneID" id="94194024"/>
<proteinExistence type="predicted"/>
<dbReference type="PROSITE" id="PS50005">
    <property type="entry name" value="TPR"/>
    <property type="match status" value="1"/>
</dbReference>
<evidence type="ECO:0000313" key="5">
    <source>
        <dbReference type="EMBL" id="GIX62543.1"/>
    </source>
</evidence>
<keyword evidence="6" id="KW-1185">Reference proteome</keyword>
<dbReference type="SUPFAM" id="SSF48452">
    <property type="entry name" value="TPR-like"/>
    <property type="match status" value="1"/>
</dbReference>
<evidence type="ECO:0000256" key="3">
    <source>
        <dbReference type="PROSITE-ProRule" id="PRU00339"/>
    </source>
</evidence>
<dbReference type="InterPro" id="IPR019734">
    <property type="entry name" value="TPR_rpt"/>
</dbReference>
<keyword evidence="2 3" id="KW-0802">TPR repeat</keyword>
<dbReference type="PANTHER" id="PTHR22767:SF2">
    <property type="entry name" value="N(ALPHA)-ACETYLTRANSFERASE 15_16, ISOFORM A"/>
    <property type="match status" value="1"/>
</dbReference>
<dbReference type="Pfam" id="PF13181">
    <property type="entry name" value="TPR_8"/>
    <property type="match status" value="1"/>
</dbReference>
<feature type="region of interest" description="Disordered" evidence="4">
    <location>
        <begin position="673"/>
        <end position="694"/>
    </location>
</feature>
<protein>
    <submittedName>
        <fullName evidence="5">Tetratricopeptide repeat-containing protein</fullName>
    </submittedName>
</protein>
<dbReference type="Pfam" id="PF12569">
    <property type="entry name" value="NatA_aux_su"/>
    <property type="match status" value="1"/>
</dbReference>
<organism evidence="5 6">
    <name type="scientific">Babesia caballi</name>
    <dbReference type="NCBI Taxonomy" id="5871"/>
    <lineage>
        <taxon>Eukaryota</taxon>
        <taxon>Sar</taxon>
        <taxon>Alveolata</taxon>
        <taxon>Apicomplexa</taxon>
        <taxon>Aconoidasida</taxon>
        <taxon>Piroplasmida</taxon>
        <taxon>Babesiidae</taxon>
        <taxon>Babesia</taxon>
    </lineage>
</organism>
<dbReference type="InterPro" id="IPR011990">
    <property type="entry name" value="TPR-like_helical_dom_sf"/>
</dbReference>
<evidence type="ECO:0000256" key="1">
    <source>
        <dbReference type="ARBA" id="ARBA00022737"/>
    </source>
</evidence>
<dbReference type="SMART" id="SM00028">
    <property type="entry name" value="TPR"/>
    <property type="match status" value="3"/>
</dbReference>
<evidence type="ECO:0000313" key="6">
    <source>
        <dbReference type="Proteomes" id="UP001497744"/>
    </source>
</evidence>
<dbReference type="Proteomes" id="UP001497744">
    <property type="component" value="Unassembled WGS sequence"/>
</dbReference>
<accession>A0AAV4LRF6</accession>
<reference evidence="5 6" key="1">
    <citation type="submission" date="2021-06" db="EMBL/GenBank/DDBJ databases">
        <title>Genome sequence of Babesia caballi.</title>
        <authorList>
            <person name="Yamagishi J."/>
            <person name="Kidaka T."/>
            <person name="Ochi A."/>
        </authorList>
    </citation>
    <scope>NUCLEOTIDE SEQUENCE [LARGE SCALE GENOMIC DNA]</scope>
    <source>
        <strain evidence="5">USDA-D6B2</strain>
    </source>
</reference>
<dbReference type="AlphaFoldDB" id="A0AAV4LRF6"/>
<sequence>MASHRTDKSSAAGQEEGLSQKDTAAFKNMMDLYNQKHYKKGLKIADALVAKYPKHGEVLSFRALLLANVDPSKQDEALELAREGLRYDLRSYLCWYVLGVVYKQRKLKKDALKCFTMALKVDPKNDRLMKDICALAIEVNDYAAFRKYASQALQIRVKHFKEWMAFAFAQHMCGNIEAACKVVAEAELIFSGNYCAEPFEVSSAMLYWAMILEESERYEECIKVLTAKEPVILDNIMRLDYLVKAAIGAKQWDLAHETCRALVQINPDNARYTVLFIVTHKAVRNRGIFQMPLPHATAHRASNRGGKSAGSADATEVPGESEFLDKVLRGVLPPIVLSEEIMDIDGEYSTSNWCGENMINRTFDRYVSAMRQKAESAVDATRDEKLFLGCYSYADYLARVSKAFDVTDLPDPDVVEIDEVGKLLDEYLREYPVARNCLYSTRSKVQPWSRHPLFLFSRELTKEESCILLEALSEVKTNNYLGRALTASFTVDDHTRQLHKIVESLIEVGCISVFKYFVHGCTFGMAYRLMVLFAKYEQNLSRGFPLGHGIGEPQSRPGGAARSEAEHRVVSQNYLVVVQLVAARIYDYVGRFQEALQVLGRAVATTPTAVDAHLLIGKVYRHLGAFEKSKEAFCMAADVDRSDRQTSCKAAKALLRASRFEASREKWRRFLVEDTTKPEERGDKGKPAPDAPPEVKSMKYELMAAEQYRCLYILGTTGGGGVDAEAADPGEWLKEAHDIYADILEKRHQVYLDQLEYHNYCLNRLQYQTYYHFNRIRASYATQFYFVRAAEGILWTTAELRRRGIPHSTVCSRTLEEVTKEPNLDYCIDLIKVVSSQRLYHAGLYAAIHKFAALVDLPLLYEVQCAVRTYHACHKNPAHPDLYPAIFKIIRNSQYRRFVGPLSQVFPKWGKVAFDEQQQVFRGADKSVLTDVEASELYLDGIISQLHALGVWDWRHCEAVLRCAYELADQPGQLLARIDDSYVGSIGTFSELRDHYLFLRTLVGQVGGGAGSSVVRGVLDAVGRTLRDKYPESDFDVK</sequence>
<evidence type="ECO:0000256" key="2">
    <source>
        <dbReference type="ARBA" id="ARBA00022803"/>
    </source>
</evidence>
<name>A0AAV4LRF6_BABCB</name>
<dbReference type="GO" id="GO:0005737">
    <property type="term" value="C:cytoplasm"/>
    <property type="evidence" value="ECO:0007669"/>
    <property type="project" value="TreeGrafter"/>
</dbReference>
<dbReference type="PANTHER" id="PTHR22767">
    <property type="entry name" value="N-TERMINAL ACETYLTRANSFERASE-RELATED"/>
    <property type="match status" value="1"/>
</dbReference>
<keyword evidence="1" id="KW-0677">Repeat</keyword>
<dbReference type="Gene3D" id="1.25.40.1040">
    <property type="match status" value="2"/>
</dbReference>
<feature type="repeat" description="TPR" evidence="3">
    <location>
        <begin position="92"/>
        <end position="125"/>
    </location>
</feature>
<evidence type="ECO:0000256" key="4">
    <source>
        <dbReference type="SAM" id="MobiDB-lite"/>
    </source>
</evidence>
<feature type="region of interest" description="Disordered" evidence="4">
    <location>
        <begin position="298"/>
        <end position="318"/>
    </location>
</feature>